<dbReference type="InterPro" id="IPR001611">
    <property type="entry name" value="Leu-rich_rpt"/>
</dbReference>
<dbReference type="Gene3D" id="3.80.10.10">
    <property type="entry name" value="Ribonuclease Inhibitor"/>
    <property type="match status" value="3"/>
</dbReference>
<proteinExistence type="predicted"/>
<evidence type="ECO:0000256" key="5">
    <source>
        <dbReference type="ARBA" id="ARBA00023136"/>
    </source>
</evidence>
<comment type="caution">
    <text evidence="8">The sequence shown here is derived from an EMBL/GenBank/DDBJ whole genome shotgun (WGS) entry which is preliminary data.</text>
</comment>
<keyword evidence="3" id="KW-0732">Signal</keyword>
<evidence type="ECO:0000313" key="8">
    <source>
        <dbReference type="EMBL" id="KAJ9178709.1"/>
    </source>
</evidence>
<evidence type="ECO:0000256" key="6">
    <source>
        <dbReference type="ARBA" id="ARBA00023170"/>
    </source>
</evidence>
<protein>
    <recommendedName>
        <fullName evidence="10">Leucine-rich repeat-containing N-terminal plant-type domain-containing protein</fullName>
    </recommendedName>
</protein>
<comment type="subcellular location">
    <subcellularLocation>
        <location evidence="1">Membrane</location>
        <topology evidence="1">Single-pass type I membrane protein</topology>
    </subcellularLocation>
</comment>
<dbReference type="InterPro" id="IPR032675">
    <property type="entry name" value="LRR_dom_sf"/>
</dbReference>
<evidence type="ECO:0000256" key="3">
    <source>
        <dbReference type="ARBA" id="ARBA00022729"/>
    </source>
</evidence>
<evidence type="ECO:0000256" key="2">
    <source>
        <dbReference type="ARBA" id="ARBA00022692"/>
    </source>
</evidence>
<keyword evidence="9" id="KW-1185">Reference proteome</keyword>
<dbReference type="Pfam" id="PF00560">
    <property type="entry name" value="LRR_1"/>
    <property type="match status" value="4"/>
</dbReference>
<dbReference type="PANTHER" id="PTHR48061">
    <property type="entry name" value="LEUCINE-RICH REPEAT RECEPTOR PROTEIN KINASE EMS1-LIKE-RELATED"/>
    <property type="match status" value="1"/>
</dbReference>
<evidence type="ECO:0000256" key="7">
    <source>
        <dbReference type="ARBA" id="ARBA00023180"/>
    </source>
</evidence>
<dbReference type="InterPro" id="IPR046956">
    <property type="entry name" value="RLP23-like"/>
</dbReference>
<keyword evidence="2" id="KW-0812">Transmembrane</keyword>
<dbReference type="SUPFAM" id="SSF52058">
    <property type="entry name" value="L domain-like"/>
    <property type="match status" value="1"/>
</dbReference>
<keyword evidence="5" id="KW-0472">Membrane</keyword>
<dbReference type="PANTHER" id="PTHR48061:SF46">
    <property type="entry name" value="LEUCINE-RICH REPEAT-CONTAINING N-TERMINAL PLANT-TYPE DOMAIN-CONTAINING PROTEIN"/>
    <property type="match status" value="1"/>
</dbReference>
<sequence length="624" mass="70294">MNLMSSLHTLKLKYSGLHVNFVDYIHSSTLMSLDPLDNQNLMLDTIVFNKLVQNLPNLREVDLSYVNMFLAEPISLMNLSSSLSSLQLMECGLQGEFPGKLLQRPKLRVLDLRGNDHCLPRSNWSCSLETLYLSYTKIAIHLEHDLISNLRSVKRLSLGGCNFVGSNAAFFGDLRQLHELSIPLDNFSGQIPAVFENLKHLTLLSLSSNKFSGQIPPSLANLNQLISLFLFNNNLNGTIPTSLQTWLLSLIESDLSYNLLNETIPSTLFNLPHLQLLFLNDNLHWLEGAMPSSVCKLKLAQVHDFSNNSFNDFIPHCLGRFSNDLLVLHLGMNNFHGSIRTSFSNNNSLMYLNFNGNLLERRIPSTITNCKNLEVLDIGNNKIDDTFPVFWHTLKQLQVLILQSNKLHGSLKDAIGNYSFSKLRIFDISNNSSSGPWPLEYFISLEAMIVPNQEIEYMRVGKIDLMIQTSFTIIDLSANKFIGNMSWSIGKLESLKLLSLSHNYLIGNIPPLLGKLRNLESLNVSSIMINGKILTQLVDLIFLSVFHVSHYQLEGHIPLDKQLDTFDSNSYEGNPRLCGFPLRKACENGERQLVTPLEEDSKSENGFGWKAVLIGDICSFVFGI</sequence>
<evidence type="ECO:0008006" key="10">
    <source>
        <dbReference type="Google" id="ProtNLM"/>
    </source>
</evidence>
<evidence type="ECO:0000313" key="9">
    <source>
        <dbReference type="Proteomes" id="UP001174677"/>
    </source>
</evidence>
<dbReference type="EMBL" id="JARPOI010000006">
    <property type="protein sequence ID" value="KAJ9178709.1"/>
    <property type="molecule type" value="Genomic_DNA"/>
</dbReference>
<accession>A0ABQ9MEH6</accession>
<evidence type="ECO:0000256" key="4">
    <source>
        <dbReference type="ARBA" id="ARBA00022989"/>
    </source>
</evidence>
<keyword evidence="4" id="KW-1133">Transmembrane helix</keyword>
<keyword evidence="7" id="KW-0325">Glycoprotein</keyword>
<gene>
    <name evidence="8" type="ORF">P3X46_010569</name>
</gene>
<name>A0ABQ9MEH6_HEVBR</name>
<dbReference type="Proteomes" id="UP001174677">
    <property type="component" value="Chromosome 6"/>
</dbReference>
<keyword evidence="6" id="KW-0675">Receptor</keyword>
<dbReference type="SUPFAM" id="SSF52047">
    <property type="entry name" value="RNI-like"/>
    <property type="match status" value="1"/>
</dbReference>
<reference evidence="8" key="1">
    <citation type="journal article" date="2023" name="Plant Biotechnol. J.">
        <title>Chromosome-level wild Hevea brasiliensis genome provides new tools for genomic-assisted breeding and valuable loci to elevate rubber yield.</title>
        <authorList>
            <person name="Cheng H."/>
            <person name="Song X."/>
            <person name="Hu Y."/>
            <person name="Wu T."/>
            <person name="Yang Q."/>
            <person name="An Z."/>
            <person name="Feng S."/>
            <person name="Deng Z."/>
            <person name="Wu W."/>
            <person name="Zeng X."/>
            <person name="Tu M."/>
            <person name="Wang X."/>
            <person name="Huang H."/>
        </authorList>
    </citation>
    <scope>NUCLEOTIDE SEQUENCE</scope>
    <source>
        <strain evidence="8">MT/VB/25A 57/8</strain>
    </source>
</reference>
<evidence type="ECO:0000256" key="1">
    <source>
        <dbReference type="ARBA" id="ARBA00004479"/>
    </source>
</evidence>
<organism evidence="8 9">
    <name type="scientific">Hevea brasiliensis</name>
    <name type="common">Para rubber tree</name>
    <name type="synonym">Siphonia brasiliensis</name>
    <dbReference type="NCBI Taxonomy" id="3981"/>
    <lineage>
        <taxon>Eukaryota</taxon>
        <taxon>Viridiplantae</taxon>
        <taxon>Streptophyta</taxon>
        <taxon>Embryophyta</taxon>
        <taxon>Tracheophyta</taxon>
        <taxon>Spermatophyta</taxon>
        <taxon>Magnoliopsida</taxon>
        <taxon>eudicotyledons</taxon>
        <taxon>Gunneridae</taxon>
        <taxon>Pentapetalae</taxon>
        <taxon>rosids</taxon>
        <taxon>fabids</taxon>
        <taxon>Malpighiales</taxon>
        <taxon>Euphorbiaceae</taxon>
        <taxon>Crotonoideae</taxon>
        <taxon>Micrandreae</taxon>
        <taxon>Hevea</taxon>
    </lineage>
</organism>